<keyword evidence="7 10" id="KW-0256">Endoplasmic reticulum</keyword>
<evidence type="ECO:0000313" key="11">
    <source>
        <dbReference type="EMBL" id="TQD73703.1"/>
    </source>
</evidence>
<comment type="similarity">
    <text evidence="3 10">Belongs to the ALG6/ALG8 glucosyltransferase family.</text>
</comment>
<evidence type="ECO:0000256" key="10">
    <source>
        <dbReference type="RuleBase" id="RU363110"/>
    </source>
</evidence>
<evidence type="ECO:0000256" key="5">
    <source>
        <dbReference type="ARBA" id="ARBA00022679"/>
    </source>
</evidence>
<comment type="caution">
    <text evidence="11">The sequence shown here is derived from an EMBL/GenBank/DDBJ whole genome shotgun (WGS) entry which is preliminary data.</text>
</comment>
<dbReference type="UniPathway" id="UPA00378"/>
<comment type="pathway">
    <text evidence="2 10">Protein modification; protein glycosylation.</text>
</comment>
<dbReference type="EC" id="2.4.1.-" evidence="10"/>
<dbReference type="EMBL" id="VIEB01001260">
    <property type="protein sequence ID" value="TQD73703.1"/>
    <property type="molecule type" value="Genomic_DNA"/>
</dbReference>
<evidence type="ECO:0000256" key="3">
    <source>
        <dbReference type="ARBA" id="ARBA00008715"/>
    </source>
</evidence>
<evidence type="ECO:0000256" key="9">
    <source>
        <dbReference type="ARBA" id="ARBA00023136"/>
    </source>
</evidence>
<keyword evidence="4 10" id="KW-0328">Glycosyltransferase</keyword>
<gene>
    <name evidence="11" type="ORF">C1H46_040761</name>
</gene>
<dbReference type="STRING" id="106549.A0A540KHL1"/>
<evidence type="ECO:0000256" key="4">
    <source>
        <dbReference type="ARBA" id="ARBA00022676"/>
    </source>
</evidence>
<dbReference type="GO" id="GO:0006487">
    <property type="term" value="P:protein N-linked glycosylation"/>
    <property type="evidence" value="ECO:0007669"/>
    <property type="project" value="TreeGrafter"/>
</dbReference>
<feature type="transmembrane region" description="Helical" evidence="10">
    <location>
        <begin position="40"/>
        <end position="59"/>
    </location>
</feature>
<keyword evidence="12" id="KW-1185">Reference proteome</keyword>
<proteinExistence type="inferred from homology"/>
<dbReference type="Proteomes" id="UP000315295">
    <property type="component" value="Unassembled WGS sequence"/>
</dbReference>
<evidence type="ECO:0000256" key="7">
    <source>
        <dbReference type="ARBA" id="ARBA00022824"/>
    </source>
</evidence>
<evidence type="ECO:0000313" key="12">
    <source>
        <dbReference type="Proteomes" id="UP000315295"/>
    </source>
</evidence>
<dbReference type="AlphaFoldDB" id="A0A540KHL1"/>
<accession>A0A540KHL1</accession>
<keyword evidence="8 10" id="KW-1133">Transmembrane helix</keyword>
<keyword evidence="5 10" id="KW-0808">Transferase</keyword>
<evidence type="ECO:0000256" key="2">
    <source>
        <dbReference type="ARBA" id="ARBA00004922"/>
    </source>
</evidence>
<dbReference type="GO" id="GO:0042283">
    <property type="term" value="F:dolichyl pyrophosphate Glc1Man9GlcNAc2 alpha-1,3-glucosyltransferase activity"/>
    <property type="evidence" value="ECO:0007669"/>
    <property type="project" value="TreeGrafter"/>
</dbReference>
<dbReference type="Pfam" id="PF03155">
    <property type="entry name" value="Alg6_Alg8"/>
    <property type="match status" value="1"/>
</dbReference>
<evidence type="ECO:0000256" key="6">
    <source>
        <dbReference type="ARBA" id="ARBA00022692"/>
    </source>
</evidence>
<dbReference type="PANTHER" id="PTHR12413">
    <property type="entry name" value="DOLICHYL GLYCOSYLTRANSFERASE"/>
    <property type="match status" value="1"/>
</dbReference>
<keyword evidence="6 10" id="KW-0812">Transmembrane</keyword>
<dbReference type="GO" id="GO:0005789">
    <property type="term" value="C:endoplasmic reticulum membrane"/>
    <property type="evidence" value="ECO:0007669"/>
    <property type="project" value="UniProtKB-SubCell"/>
</dbReference>
<reference evidence="11 12" key="1">
    <citation type="journal article" date="2019" name="G3 (Bethesda)">
        <title>Sequencing of a Wild Apple (Malus baccata) Genome Unravels the Differences Between Cultivated and Wild Apple Species Regarding Disease Resistance and Cold Tolerance.</title>
        <authorList>
            <person name="Chen X."/>
        </authorList>
    </citation>
    <scope>NUCLEOTIDE SEQUENCE [LARGE SCALE GENOMIC DNA]</scope>
    <source>
        <strain evidence="12">cv. Shandingzi</strain>
        <tissue evidence="11">Leaves</tissue>
    </source>
</reference>
<name>A0A540KHL1_MALBA</name>
<dbReference type="PANTHER" id="PTHR12413:SF2">
    <property type="entry name" value="DOLICHYL PYROPHOSPHATE GLC1MAN9GLCNAC2 ALPHA-1,3-GLUCOSYLTRANSFERASE-RELATED"/>
    <property type="match status" value="1"/>
</dbReference>
<organism evidence="11 12">
    <name type="scientific">Malus baccata</name>
    <name type="common">Siberian crab apple</name>
    <name type="synonym">Pyrus baccata</name>
    <dbReference type="NCBI Taxonomy" id="106549"/>
    <lineage>
        <taxon>Eukaryota</taxon>
        <taxon>Viridiplantae</taxon>
        <taxon>Streptophyta</taxon>
        <taxon>Embryophyta</taxon>
        <taxon>Tracheophyta</taxon>
        <taxon>Spermatophyta</taxon>
        <taxon>Magnoliopsida</taxon>
        <taxon>eudicotyledons</taxon>
        <taxon>Gunneridae</taxon>
        <taxon>Pentapetalae</taxon>
        <taxon>rosids</taxon>
        <taxon>fabids</taxon>
        <taxon>Rosales</taxon>
        <taxon>Rosaceae</taxon>
        <taxon>Amygdaloideae</taxon>
        <taxon>Maleae</taxon>
        <taxon>Malus</taxon>
    </lineage>
</organism>
<dbReference type="InterPro" id="IPR004856">
    <property type="entry name" value="Glyco_trans_ALG6/ALG8"/>
</dbReference>
<evidence type="ECO:0000256" key="8">
    <source>
        <dbReference type="ARBA" id="ARBA00022989"/>
    </source>
</evidence>
<comment type="subcellular location">
    <subcellularLocation>
        <location evidence="1 10">Endoplasmic reticulum membrane</location>
        <topology evidence="1 10">Multi-pass membrane protein</topology>
    </subcellularLocation>
</comment>
<sequence length="96" mass="11033">MGGPVFAVLLCFKHLFVVAAPVYFVYLLRHYCWKGLVRGFWRLSVLGLVLWLAGFTLAYGPFMYHGQMHQVICRMFHFGRGLCHAYWAGTKVFGSI</sequence>
<comment type="caution">
    <text evidence="10">Lacks conserved residue(s) required for the propagation of feature annotation.</text>
</comment>
<protein>
    <recommendedName>
        <fullName evidence="10">Alpha-1,3-glucosyltransferase</fullName>
        <ecNumber evidence="10">2.4.1.-</ecNumber>
    </recommendedName>
</protein>
<feature type="transmembrane region" description="Helical" evidence="10">
    <location>
        <begin position="6"/>
        <end position="28"/>
    </location>
</feature>
<keyword evidence="9 10" id="KW-0472">Membrane</keyword>
<evidence type="ECO:0000256" key="1">
    <source>
        <dbReference type="ARBA" id="ARBA00004477"/>
    </source>
</evidence>